<dbReference type="GO" id="GO:0005637">
    <property type="term" value="C:nuclear inner membrane"/>
    <property type="evidence" value="ECO:0007669"/>
    <property type="project" value="UniProtKB-SubCell"/>
</dbReference>
<evidence type="ECO:0000256" key="6">
    <source>
        <dbReference type="ARBA" id="ARBA00031700"/>
    </source>
</evidence>
<dbReference type="InterPro" id="IPR033580">
    <property type="entry name" value="Nurim-like"/>
</dbReference>
<feature type="transmembrane region" description="Helical" evidence="9">
    <location>
        <begin position="116"/>
        <end position="138"/>
    </location>
</feature>
<sequence>MSVFYSVGKLGIFLATPSRAQQATPTAFPSNRAEFRAALFSLFFNTIWVVLFVLQHSAMRADVVKRFWKAVGLELAERSLYNICSSYCVLLLLKNWQSPPSQYRLWFFDVEANRTLWWVMVGAHVLSWIIVYGGSLMVDLPELIGLKHVYYDINDLAPPMSYKSRDLQDYYKRYRHPSFVALSVVLWFTNGMTLDRCLLATVWTVYMYLAWNTTKDDIKYQQHQLDRKRAELHTGIFLNDESGLGKCYQTVAFLSAAAISESHSLILCPTRERLHHWAYHLDALAPSLHSKVHPKSFLQVIAEQANLRDTDWQYVVVDETRDRMNETQLETLRSLAVQKFIFVCSSDLLERLDVLARRLEFCYPRETTHLRALIERQQKHASKREATTLHATDSEPLFDPNETNTELMPMLRVESDSPSENTCVPPETNDYTVPETAPDSQGYIQFGQDIPSFCSSTQPSASLPMATERYRFPFEKFLQSQGQLKSSSSSVSVESLPNGQVPAAEIVLISSSDSPLRTKSPPLFEESDHDTKSLNSSLSSEDGALFMIDEGPTDVGFRARLPSFSTPITKLMYGPLAQQPQEPEPSNVSSVDMFAESIVAGEPANNDNVFEITKNSAFANRIAVHGGDELRIVDDDESSDDDDVQFVDETTIDRVVDLVGTPKSDDLNRNLAGSWVVGEEFAGGKLTGKHSIHE</sequence>
<dbReference type="PANTHER" id="PTHR31040:SF1">
    <property type="entry name" value="NURIM"/>
    <property type="match status" value="1"/>
</dbReference>
<dbReference type="PANTHER" id="PTHR31040">
    <property type="entry name" value="NURIM"/>
    <property type="match status" value="1"/>
</dbReference>
<evidence type="ECO:0000256" key="9">
    <source>
        <dbReference type="SAM" id="Phobius"/>
    </source>
</evidence>
<keyword evidence="11" id="KW-1185">Reference proteome</keyword>
<accession>A0A182NJH2</accession>
<organism evidence="10 11">
    <name type="scientific">Anopheles dirus</name>
    <dbReference type="NCBI Taxonomy" id="7168"/>
    <lineage>
        <taxon>Eukaryota</taxon>
        <taxon>Metazoa</taxon>
        <taxon>Ecdysozoa</taxon>
        <taxon>Arthropoda</taxon>
        <taxon>Hexapoda</taxon>
        <taxon>Insecta</taxon>
        <taxon>Pterygota</taxon>
        <taxon>Neoptera</taxon>
        <taxon>Endopterygota</taxon>
        <taxon>Diptera</taxon>
        <taxon>Nematocera</taxon>
        <taxon>Culicoidea</taxon>
        <taxon>Culicidae</taxon>
        <taxon>Anophelinae</taxon>
        <taxon>Anopheles</taxon>
    </lineage>
</organism>
<protein>
    <recommendedName>
        <fullName evidence="7">Nuclear envelope membrane protein</fullName>
    </recommendedName>
    <alternativeName>
        <fullName evidence="6">Nuclear rim protein</fullName>
    </alternativeName>
</protein>
<feature type="region of interest" description="Disordered" evidence="8">
    <location>
        <begin position="512"/>
        <end position="538"/>
    </location>
</feature>
<evidence type="ECO:0000256" key="3">
    <source>
        <dbReference type="ARBA" id="ARBA00022692"/>
    </source>
</evidence>
<evidence type="ECO:0000313" key="10">
    <source>
        <dbReference type="EnsemblMetazoa" id="ADIR007796-PA"/>
    </source>
</evidence>
<dbReference type="Proteomes" id="UP000075884">
    <property type="component" value="Unassembled WGS sequence"/>
</dbReference>
<dbReference type="Gene3D" id="3.40.50.10810">
    <property type="entry name" value="Tandem AAA-ATPase domain"/>
    <property type="match status" value="1"/>
</dbReference>
<feature type="transmembrane region" description="Helical" evidence="9">
    <location>
        <begin position="38"/>
        <end position="58"/>
    </location>
</feature>
<evidence type="ECO:0000256" key="4">
    <source>
        <dbReference type="ARBA" id="ARBA00022989"/>
    </source>
</evidence>
<evidence type="ECO:0000256" key="7">
    <source>
        <dbReference type="ARBA" id="ARBA00032957"/>
    </source>
</evidence>
<dbReference type="InterPro" id="IPR038718">
    <property type="entry name" value="SNF2-like_sf"/>
</dbReference>
<dbReference type="AlphaFoldDB" id="A0A182NJH2"/>
<name>A0A182NJH2_9DIPT</name>
<reference evidence="10" key="2">
    <citation type="submission" date="2020-05" db="UniProtKB">
        <authorList>
            <consortium name="EnsemblMetazoa"/>
        </authorList>
    </citation>
    <scope>IDENTIFICATION</scope>
    <source>
        <strain evidence="10">WRAIR2</strain>
    </source>
</reference>
<dbReference type="EnsemblMetazoa" id="ADIR007796-RA">
    <property type="protein sequence ID" value="ADIR007796-PA"/>
    <property type="gene ID" value="ADIR007796"/>
</dbReference>
<evidence type="ECO:0000256" key="8">
    <source>
        <dbReference type="SAM" id="MobiDB-lite"/>
    </source>
</evidence>
<evidence type="ECO:0000313" key="11">
    <source>
        <dbReference type="Proteomes" id="UP000075884"/>
    </source>
</evidence>
<keyword evidence="4 9" id="KW-1133">Transmembrane helix</keyword>
<reference evidence="11" key="1">
    <citation type="submission" date="2013-03" db="EMBL/GenBank/DDBJ databases">
        <title>The Genome Sequence of Anopheles dirus WRAIR2.</title>
        <authorList>
            <consortium name="The Broad Institute Genomics Platform"/>
            <person name="Neafsey D.E."/>
            <person name="Walton C."/>
            <person name="Walker B."/>
            <person name="Young S.K."/>
            <person name="Zeng Q."/>
            <person name="Gargeya S."/>
            <person name="Fitzgerald M."/>
            <person name="Haas B."/>
            <person name="Abouelleil A."/>
            <person name="Allen A.W."/>
            <person name="Alvarado L."/>
            <person name="Arachchi H.M."/>
            <person name="Berlin A.M."/>
            <person name="Chapman S.B."/>
            <person name="Gainer-Dewar J."/>
            <person name="Goldberg J."/>
            <person name="Griggs A."/>
            <person name="Gujja S."/>
            <person name="Hansen M."/>
            <person name="Howarth C."/>
            <person name="Imamovic A."/>
            <person name="Ireland A."/>
            <person name="Larimer J."/>
            <person name="McCowan C."/>
            <person name="Murphy C."/>
            <person name="Pearson M."/>
            <person name="Poon T.W."/>
            <person name="Priest M."/>
            <person name="Roberts A."/>
            <person name="Saif S."/>
            <person name="Shea T."/>
            <person name="Sisk P."/>
            <person name="Sykes S."/>
            <person name="Wortman J."/>
            <person name="Nusbaum C."/>
            <person name="Birren B."/>
        </authorList>
    </citation>
    <scope>NUCLEOTIDE SEQUENCE [LARGE SCALE GENOMIC DNA]</scope>
    <source>
        <strain evidence="11">WRAIR2</strain>
    </source>
</reference>
<keyword evidence="5 9" id="KW-0472">Membrane</keyword>
<comment type="subcellular location">
    <subcellularLocation>
        <location evidence="1">Nucleus inner membrane</location>
        <topology evidence="1">Multi-pass membrane protein</topology>
    </subcellularLocation>
</comment>
<comment type="similarity">
    <text evidence="2">Belongs to the nurim family.</text>
</comment>
<dbReference type="InterPro" id="IPR027417">
    <property type="entry name" value="P-loop_NTPase"/>
</dbReference>
<dbReference type="VEuPathDB" id="VectorBase:ADIR007796"/>
<evidence type="ECO:0000256" key="5">
    <source>
        <dbReference type="ARBA" id="ARBA00023136"/>
    </source>
</evidence>
<dbReference type="SUPFAM" id="SSF52540">
    <property type="entry name" value="P-loop containing nucleoside triphosphate hydrolases"/>
    <property type="match status" value="1"/>
</dbReference>
<evidence type="ECO:0000256" key="1">
    <source>
        <dbReference type="ARBA" id="ARBA00004473"/>
    </source>
</evidence>
<keyword evidence="3 9" id="KW-0812">Transmembrane</keyword>
<proteinExistence type="inferred from homology"/>
<evidence type="ECO:0000256" key="2">
    <source>
        <dbReference type="ARBA" id="ARBA00010631"/>
    </source>
</evidence>